<reference evidence="2 3" key="1">
    <citation type="submission" date="2021-02" db="EMBL/GenBank/DDBJ databases">
        <title>Sulfurospirillum tamanensis sp. nov.</title>
        <authorList>
            <person name="Frolova A."/>
            <person name="Merkel A."/>
            <person name="Slobodkin A."/>
        </authorList>
    </citation>
    <scope>NUCLEOTIDE SEQUENCE [LARGE SCALE GENOMIC DNA]</scope>
    <source>
        <strain evidence="2 3">T05b</strain>
    </source>
</reference>
<evidence type="ECO:0000313" key="2">
    <source>
        <dbReference type="EMBL" id="MBN2965613.1"/>
    </source>
</evidence>
<dbReference type="Proteomes" id="UP000703590">
    <property type="component" value="Unassembled WGS sequence"/>
</dbReference>
<protein>
    <submittedName>
        <fullName evidence="2">Uncharacterized protein</fullName>
    </submittedName>
</protein>
<proteinExistence type="predicted"/>
<dbReference type="RefSeq" id="WP_205460225.1">
    <property type="nucleotide sequence ID" value="NZ_JAFHKK010000056.1"/>
</dbReference>
<accession>A0ABS2WVC9</accession>
<keyword evidence="1" id="KW-0812">Transmembrane</keyword>
<gene>
    <name evidence="2" type="ORF">JWV37_12570</name>
</gene>
<name>A0ABS2WVC9_9BACT</name>
<dbReference type="EMBL" id="JAFHKK010000056">
    <property type="protein sequence ID" value="MBN2965613.1"/>
    <property type="molecule type" value="Genomic_DNA"/>
</dbReference>
<evidence type="ECO:0000313" key="3">
    <source>
        <dbReference type="Proteomes" id="UP000703590"/>
    </source>
</evidence>
<evidence type="ECO:0000256" key="1">
    <source>
        <dbReference type="SAM" id="Phobius"/>
    </source>
</evidence>
<reference evidence="2 3" key="3">
    <citation type="submission" date="2021-02" db="EMBL/GenBank/DDBJ databases">
        <authorList>
            <person name="Merkel A.Y."/>
        </authorList>
    </citation>
    <scope>NUCLEOTIDE SEQUENCE [LARGE SCALE GENOMIC DNA]</scope>
    <source>
        <strain evidence="2 3">T05b</strain>
    </source>
</reference>
<keyword evidence="3" id="KW-1185">Reference proteome</keyword>
<organism evidence="2 3">
    <name type="scientific">Sulfurospirillum tamanense</name>
    <dbReference type="NCBI Taxonomy" id="2813362"/>
    <lineage>
        <taxon>Bacteria</taxon>
        <taxon>Pseudomonadati</taxon>
        <taxon>Campylobacterota</taxon>
        <taxon>Epsilonproteobacteria</taxon>
        <taxon>Campylobacterales</taxon>
        <taxon>Sulfurospirillaceae</taxon>
        <taxon>Sulfurospirillum</taxon>
    </lineage>
</organism>
<comment type="caution">
    <text evidence="2">The sequence shown here is derived from an EMBL/GenBank/DDBJ whole genome shotgun (WGS) entry which is preliminary data.</text>
</comment>
<sequence length="132" mass="15160">MEPLFIFVLIFILVAFIYYLPFGILIHWIFGSPKKKEAISCKITSILEDSIEVESLYDKDQNILIITLKETTCNLSSKPILIPLGEMEDNSCVFKNFNEGQIKVAQSKNSLGDMELDINIKNPRDFFNIHKD</sequence>
<feature type="transmembrane region" description="Helical" evidence="1">
    <location>
        <begin position="6"/>
        <end position="30"/>
    </location>
</feature>
<reference evidence="3" key="2">
    <citation type="submission" date="2021-02" db="EMBL/GenBank/DDBJ databases">
        <title>Sulfurospirillum tamanensis sp. nov.</title>
        <authorList>
            <person name="Merkel A.Y."/>
        </authorList>
    </citation>
    <scope>NUCLEOTIDE SEQUENCE [LARGE SCALE GENOMIC DNA]</scope>
    <source>
        <strain evidence="3">T05b</strain>
    </source>
</reference>
<keyword evidence="1" id="KW-0472">Membrane</keyword>
<keyword evidence="1" id="KW-1133">Transmembrane helix</keyword>